<dbReference type="NCBIfam" id="NF033819">
    <property type="entry name" value="IS66_TnpB"/>
    <property type="match status" value="1"/>
</dbReference>
<dbReference type="Pfam" id="PF05717">
    <property type="entry name" value="TnpB_IS66"/>
    <property type="match status" value="1"/>
</dbReference>
<dbReference type="OrthoDB" id="9801450at2"/>
<dbReference type="RefSeq" id="WP_133331533.1">
    <property type="nucleotide sequence ID" value="NZ_SMYL01000035.1"/>
</dbReference>
<evidence type="ECO:0000313" key="2">
    <source>
        <dbReference type="Proteomes" id="UP000294829"/>
    </source>
</evidence>
<gene>
    <name evidence="1" type="primary">tnpB</name>
    <name evidence="1" type="ORF">E2I14_19125</name>
</gene>
<proteinExistence type="predicted"/>
<reference evidence="1 2" key="1">
    <citation type="submission" date="2019-03" db="EMBL/GenBank/DDBJ databases">
        <title>Sapientia aquatica gen. nov., sp. nov., isolated from a crater lake.</title>
        <authorList>
            <person name="Felfoldi T."/>
            <person name="Szabo A."/>
            <person name="Toth E."/>
            <person name="Schumann P."/>
            <person name="Keki Z."/>
            <person name="Marialigeti K."/>
            <person name="Mathe I."/>
        </authorList>
    </citation>
    <scope>NUCLEOTIDE SEQUENCE [LARGE SCALE GENOMIC DNA]</scope>
    <source>
        <strain evidence="1 2">SA-152</strain>
    </source>
</reference>
<organism evidence="1 2">
    <name type="scientific">Sapientia aquatica</name>
    <dbReference type="NCBI Taxonomy" id="1549640"/>
    <lineage>
        <taxon>Bacteria</taxon>
        <taxon>Pseudomonadati</taxon>
        <taxon>Pseudomonadota</taxon>
        <taxon>Betaproteobacteria</taxon>
        <taxon>Burkholderiales</taxon>
        <taxon>Oxalobacteraceae</taxon>
        <taxon>Sapientia</taxon>
    </lineage>
</organism>
<evidence type="ECO:0000313" key="1">
    <source>
        <dbReference type="EMBL" id="TDK58700.1"/>
    </source>
</evidence>
<dbReference type="EMBL" id="SMYL01000035">
    <property type="protein sequence ID" value="TDK58700.1"/>
    <property type="molecule type" value="Genomic_DNA"/>
</dbReference>
<dbReference type="PANTHER" id="PTHR36455">
    <property type="match status" value="1"/>
</dbReference>
<dbReference type="InterPro" id="IPR008878">
    <property type="entry name" value="Transposase_IS66_Orf2"/>
</dbReference>
<keyword evidence="2" id="KW-1185">Reference proteome</keyword>
<dbReference type="PANTHER" id="PTHR36455:SF1">
    <property type="entry name" value="BLR8292 PROTEIN"/>
    <property type="match status" value="1"/>
</dbReference>
<accession>A0A4R5VLD6</accession>
<sequence length="112" mass="12906">MIAPSQICCVIEPVDMRRGLDSLSQWIQTSLGTTPCDGTAYAFSNRPKTRLKLLIWDGTGVWCCQRRLHRGSFVWPGNDDRCWMMTQAQWDWLIKGVDWQRLSAPAPAHWQV</sequence>
<protein>
    <submittedName>
        <fullName evidence="1">IS66 family insertion sequence element accessory protein TnpB</fullName>
    </submittedName>
</protein>
<dbReference type="Proteomes" id="UP000294829">
    <property type="component" value="Unassembled WGS sequence"/>
</dbReference>
<comment type="caution">
    <text evidence="1">The sequence shown here is derived from an EMBL/GenBank/DDBJ whole genome shotgun (WGS) entry which is preliminary data.</text>
</comment>
<dbReference type="AlphaFoldDB" id="A0A4R5VLD6"/>
<name>A0A4R5VLD6_9BURK</name>